<evidence type="ECO:0000256" key="17">
    <source>
        <dbReference type="SAM" id="Coils"/>
    </source>
</evidence>
<comment type="caution">
    <text evidence="21">The sequence shown here is derived from an EMBL/GenBank/DDBJ whole genome shotgun (WGS) entry which is preliminary data.</text>
</comment>
<dbReference type="InterPro" id="IPR008918">
    <property type="entry name" value="HhH2"/>
</dbReference>
<keyword evidence="5 16" id="KW-0255">Endonuclease</keyword>
<comment type="cofactor">
    <cofactor evidence="16">
        <name>Mg(2+)</name>
        <dbReference type="ChEBI" id="CHEBI:18420"/>
    </cofactor>
    <text evidence="16">Binds 2 magnesium ions per subunit. They probably participate in the reaction catalyzed by the enzyme. May bind an additional third magnesium ion after substrate binding.</text>
</comment>
<dbReference type="Pfam" id="PF00752">
    <property type="entry name" value="XPG_N"/>
    <property type="match status" value="1"/>
</dbReference>
<dbReference type="FunFam" id="1.10.150.20:FF:000009">
    <property type="entry name" value="Flap endonuclease 1"/>
    <property type="match status" value="1"/>
</dbReference>
<dbReference type="GO" id="GO:0000287">
    <property type="term" value="F:magnesium ion binding"/>
    <property type="evidence" value="ECO:0007669"/>
    <property type="project" value="UniProtKB-UniRule"/>
</dbReference>
<dbReference type="GO" id="GO:0005739">
    <property type="term" value="C:mitochondrion"/>
    <property type="evidence" value="ECO:0007669"/>
    <property type="project" value="UniProtKB-SubCell"/>
</dbReference>
<keyword evidence="12 16" id="KW-0539">Nucleus</keyword>
<dbReference type="InterPro" id="IPR006085">
    <property type="entry name" value="XPG_DNA_repair_N"/>
</dbReference>
<dbReference type="GO" id="GO:0005654">
    <property type="term" value="C:nucleoplasm"/>
    <property type="evidence" value="ECO:0007669"/>
    <property type="project" value="UniProtKB-SubCell"/>
</dbReference>
<comment type="similarity">
    <text evidence="14 16">Belongs to the XPG/RAD2 endonuclease family. FEN1 subfamily.</text>
</comment>
<keyword evidence="10 16" id="KW-0496">Mitochondrion</keyword>
<evidence type="ECO:0000313" key="22">
    <source>
        <dbReference type="Proteomes" id="UP000092321"/>
    </source>
</evidence>
<evidence type="ECO:0000256" key="2">
    <source>
        <dbReference type="ARBA" id="ARBA00022705"/>
    </source>
</evidence>
<comment type="function">
    <text evidence="13 16">Structure-specific nuclease with 5'-flap endonuclease and 5'-3' exonuclease activities involved in DNA replication and repair. During DNA replication, cleaves the 5'-overhanging flap structure that is generated by displacement synthesis when DNA polymerase encounters the 5'-end of a downstream Okazaki fragment. It enters the flap from the 5'-end and then tracks to cleave the flap base, leaving a nick for ligation. Also involved in the long patch base excision repair (LP-BER) pathway, by cleaving within the apurinic/apyrimidinic (AP) site-terminated flap. Acts as a genome stabilization factor that prevents flaps from equilibrating into structures that lead to duplications and deletions. Also possesses 5'-3' exonuclease activity on nicked or gapped double-stranded DNA, and exhibits RNase H activity. Also involved in replication and repair of rDNA and in repairing mitochondrial DNA.</text>
</comment>
<keyword evidence="9 16" id="KW-0460">Magnesium</keyword>
<dbReference type="PANTHER" id="PTHR11081">
    <property type="entry name" value="FLAP ENDONUCLEASE FAMILY MEMBER"/>
    <property type="match status" value="1"/>
</dbReference>
<proteinExistence type="inferred from homology"/>
<comment type="subunit">
    <text evidence="15">Interacts with PCNA1 and PCNA2. Three molecules of FEN1 bind to one PCNA trimer with each molecule binding to one PCNA monomer. PCNA stimulates the nuclease activity without altering cleavage specificity.</text>
</comment>
<keyword evidence="11 16" id="KW-0234">DNA repair</keyword>
<dbReference type="InterPro" id="IPR019974">
    <property type="entry name" value="XPG_CS"/>
</dbReference>
<evidence type="ECO:0000256" key="16">
    <source>
        <dbReference type="HAMAP-Rule" id="MF_03140"/>
    </source>
</evidence>
<evidence type="ECO:0000256" key="18">
    <source>
        <dbReference type="SAM" id="MobiDB-lite"/>
    </source>
</evidence>
<dbReference type="Gene3D" id="1.10.150.20">
    <property type="entry name" value="5' to 3' exonuclease, C-terminal subdomain"/>
    <property type="match status" value="1"/>
</dbReference>
<evidence type="ECO:0000256" key="11">
    <source>
        <dbReference type="ARBA" id="ARBA00023204"/>
    </source>
</evidence>
<evidence type="ECO:0000256" key="8">
    <source>
        <dbReference type="ARBA" id="ARBA00022839"/>
    </source>
</evidence>
<dbReference type="SUPFAM" id="SSF88723">
    <property type="entry name" value="PIN domain-like"/>
    <property type="match status" value="1"/>
</dbReference>
<evidence type="ECO:0000256" key="7">
    <source>
        <dbReference type="ARBA" id="ARBA00022801"/>
    </source>
</evidence>
<dbReference type="SMART" id="SM00484">
    <property type="entry name" value="XPGI"/>
    <property type="match status" value="1"/>
</dbReference>
<feature type="coiled-coil region" evidence="17">
    <location>
        <begin position="99"/>
        <end position="154"/>
    </location>
</feature>
<dbReference type="OrthoDB" id="1937206at2759"/>
<keyword evidence="7 16" id="KW-0378">Hydrolase</keyword>
<dbReference type="HAMAP" id="MF_00614">
    <property type="entry name" value="Fen"/>
    <property type="match status" value="1"/>
</dbReference>
<dbReference type="PROSITE" id="PS00841">
    <property type="entry name" value="XPG_1"/>
    <property type="match status" value="1"/>
</dbReference>
<feature type="region of interest" description="Disordered" evidence="18">
    <location>
        <begin position="373"/>
        <end position="401"/>
    </location>
</feature>
<dbReference type="InterPro" id="IPR006086">
    <property type="entry name" value="XPG-I_dom"/>
</dbReference>
<dbReference type="GO" id="GO:0006284">
    <property type="term" value="P:base-excision repair"/>
    <property type="evidence" value="ECO:0007669"/>
    <property type="project" value="UniProtKB-UniRule"/>
</dbReference>
<dbReference type="Pfam" id="PF00867">
    <property type="entry name" value="XPG_I"/>
    <property type="match status" value="1"/>
</dbReference>
<evidence type="ECO:0000256" key="1">
    <source>
        <dbReference type="ARBA" id="ARBA00022553"/>
    </source>
</evidence>
<dbReference type="CDD" id="cd09867">
    <property type="entry name" value="PIN_FEN1"/>
    <property type="match status" value="1"/>
</dbReference>
<keyword evidence="17" id="KW-0175">Coiled coil</keyword>
<keyword evidence="8 16" id="KW-0269">Exonuclease</keyword>
<dbReference type="GO" id="GO:0003677">
    <property type="term" value="F:DNA binding"/>
    <property type="evidence" value="ECO:0007669"/>
    <property type="project" value="UniProtKB-UniRule"/>
</dbReference>
<name>A0A1B7TJD0_9ASCO</name>
<feature type="compositionally biased region" description="Basic residues" evidence="18">
    <location>
        <begin position="386"/>
        <end position="401"/>
    </location>
</feature>
<evidence type="ECO:0000259" key="20">
    <source>
        <dbReference type="SMART" id="SM00485"/>
    </source>
</evidence>
<dbReference type="InterPro" id="IPR029060">
    <property type="entry name" value="PIN-like_dom_sf"/>
</dbReference>
<keyword evidence="3 16" id="KW-0540">Nuclease</keyword>
<dbReference type="EMBL" id="LXPE01000002">
    <property type="protein sequence ID" value="OBA28798.1"/>
    <property type="molecule type" value="Genomic_DNA"/>
</dbReference>
<dbReference type="GO" id="GO:0017108">
    <property type="term" value="F:5'-flap endonuclease activity"/>
    <property type="evidence" value="ECO:0007669"/>
    <property type="project" value="UniProtKB-UniRule"/>
</dbReference>
<sequence>MGIKGLSHFLKDNCSGCTKEINIKSLSGQKIAIDASMCLYQFLIAVRQQDSGMQLNNAEGETTSHLMGFFYRTLRMCDNGIKPMYVFDGKPPVLKSGELDKRRAKRDEAEEEIKNLHKKLKEAGEVEEEEDVAAEEAKALEKEQMERLMLLQRRTVKVTQKQNDEAQHLLSLMGIPYVVAPCEAEAQCVELCKGGKVYAVASEDMDTLCYNVPVLLRKLTLSEQRKEPILEVRTEKILEGLELTLDEFIDLCIMMGCDYCPTIQGCGPANSFKLITEYRSIEAILKAFENGEIVKKNWKIPSEWLYKESKELFVNPEVIKAEDVDLKWLPPKEEELIDFMVNKNGFSEERIKSGIERLKKNLKQGTQKRLDGFFKVKPSEQSNTKSTKKTGKVTKPQRKRK</sequence>
<dbReference type="PROSITE" id="PS00842">
    <property type="entry name" value="XPG_2"/>
    <property type="match status" value="1"/>
</dbReference>
<dbReference type="SMART" id="SM00279">
    <property type="entry name" value="HhH2"/>
    <property type="match status" value="1"/>
</dbReference>
<dbReference type="PRINTS" id="PR00853">
    <property type="entry name" value="XPGRADSUPER"/>
</dbReference>
<dbReference type="InterPro" id="IPR023426">
    <property type="entry name" value="Flap_endonuc"/>
</dbReference>
<evidence type="ECO:0000256" key="12">
    <source>
        <dbReference type="ARBA" id="ARBA00023242"/>
    </source>
</evidence>
<evidence type="ECO:0000256" key="4">
    <source>
        <dbReference type="ARBA" id="ARBA00022723"/>
    </source>
</evidence>
<dbReference type="GO" id="GO:0005730">
    <property type="term" value="C:nucleolus"/>
    <property type="evidence" value="ECO:0007669"/>
    <property type="project" value="UniProtKB-SubCell"/>
</dbReference>
<feature type="domain" description="XPG-I" evidence="19">
    <location>
        <begin position="171"/>
        <end position="243"/>
    </location>
</feature>
<dbReference type="EC" id="3.1.-.-" evidence="16"/>
<accession>A0A1B7TJD0</accession>
<dbReference type="Gene3D" id="3.40.50.1010">
    <property type="entry name" value="5'-nuclease"/>
    <property type="match status" value="1"/>
</dbReference>
<keyword evidence="22" id="KW-1185">Reference proteome</keyword>
<evidence type="ECO:0000256" key="9">
    <source>
        <dbReference type="ARBA" id="ARBA00022842"/>
    </source>
</evidence>
<dbReference type="SUPFAM" id="SSF47807">
    <property type="entry name" value="5' to 3' exonuclease, C-terminal subdomain"/>
    <property type="match status" value="1"/>
</dbReference>
<evidence type="ECO:0000256" key="5">
    <source>
        <dbReference type="ARBA" id="ARBA00022759"/>
    </source>
</evidence>
<dbReference type="InterPro" id="IPR036279">
    <property type="entry name" value="5-3_exonuclease_C_sf"/>
</dbReference>
<evidence type="ECO:0000313" key="21">
    <source>
        <dbReference type="EMBL" id="OBA28798.1"/>
    </source>
</evidence>
<keyword evidence="1 16" id="KW-0597">Phosphoprotein</keyword>
<evidence type="ECO:0000259" key="19">
    <source>
        <dbReference type="SMART" id="SM00484"/>
    </source>
</evidence>
<keyword evidence="2 16" id="KW-0235">DNA replication</keyword>
<comment type="subcellular location">
    <subcellularLocation>
        <location evidence="16">Nucleus</location>
        <location evidence="16">Nucleolus</location>
    </subcellularLocation>
    <subcellularLocation>
        <location evidence="16">Nucleus</location>
        <location evidence="16">Nucleoplasm</location>
    </subcellularLocation>
    <subcellularLocation>
        <location evidence="16">Mitochondrion</location>
    </subcellularLocation>
    <text evidence="16">Resides mostly in the nucleoli and relocalizes to the nucleoplasm upon DNA damage.</text>
</comment>
<dbReference type="GO" id="GO:0043137">
    <property type="term" value="P:DNA replication, removal of RNA primer"/>
    <property type="evidence" value="ECO:0007669"/>
    <property type="project" value="UniProtKB-UniRule"/>
</dbReference>
<evidence type="ECO:0000256" key="15">
    <source>
        <dbReference type="ARBA" id="ARBA00063178"/>
    </source>
</evidence>
<dbReference type="Proteomes" id="UP000092321">
    <property type="component" value="Unassembled WGS sequence"/>
</dbReference>
<dbReference type="AlphaFoldDB" id="A0A1B7TJD0"/>
<evidence type="ECO:0000256" key="3">
    <source>
        <dbReference type="ARBA" id="ARBA00022722"/>
    </source>
</evidence>
<evidence type="ECO:0000256" key="10">
    <source>
        <dbReference type="ARBA" id="ARBA00023128"/>
    </source>
</evidence>
<keyword evidence="6 16" id="KW-0227">DNA damage</keyword>
<dbReference type="CDD" id="cd09907">
    <property type="entry name" value="H3TH_FEN1-Euk"/>
    <property type="match status" value="1"/>
</dbReference>
<protein>
    <recommendedName>
        <fullName evidence="16">Flap endonuclease 1</fullName>
        <shortName evidence="16">FEN-1</shortName>
        <ecNumber evidence="16">3.1.-.-</ecNumber>
    </recommendedName>
    <alternativeName>
        <fullName evidence="16">Flap structure-specific endonuclease 1</fullName>
    </alternativeName>
</protein>
<evidence type="ECO:0000256" key="13">
    <source>
        <dbReference type="ARBA" id="ARBA00029382"/>
    </source>
</evidence>
<dbReference type="FunFam" id="3.40.50.1010:FF:000016">
    <property type="entry name" value="Flap endonuclease 1"/>
    <property type="match status" value="1"/>
</dbReference>
<gene>
    <name evidence="21" type="ORF">HANVADRAFT_51249</name>
</gene>
<organism evidence="21 22">
    <name type="scientific">Hanseniaspora valbyensis NRRL Y-1626</name>
    <dbReference type="NCBI Taxonomy" id="766949"/>
    <lineage>
        <taxon>Eukaryota</taxon>
        <taxon>Fungi</taxon>
        <taxon>Dikarya</taxon>
        <taxon>Ascomycota</taxon>
        <taxon>Saccharomycotina</taxon>
        <taxon>Saccharomycetes</taxon>
        <taxon>Saccharomycodales</taxon>
        <taxon>Saccharomycodaceae</taxon>
        <taxon>Hanseniaspora</taxon>
    </lineage>
</organism>
<dbReference type="PANTHER" id="PTHR11081:SF9">
    <property type="entry name" value="FLAP ENDONUCLEASE 1"/>
    <property type="match status" value="1"/>
</dbReference>
<dbReference type="InterPro" id="IPR006084">
    <property type="entry name" value="XPG/Rad2"/>
</dbReference>
<feature type="domain" description="XPG N-terminal" evidence="20">
    <location>
        <begin position="1"/>
        <end position="109"/>
    </location>
</feature>
<dbReference type="GO" id="GO:0008409">
    <property type="term" value="F:5'-3' exonuclease activity"/>
    <property type="evidence" value="ECO:0007669"/>
    <property type="project" value="UniProtKB-UniRule"/>
</dbReference>
<reference evidence="22" key="1">
    <citation type="journal article" date="2016" name="Proc. Natl. Acad. Sci. U.S.A.">
        <title>Comparative genomics of biotechnologically important yeasts.</title>
        <authorList>
            <person name="Riley R."/>
            <person name="Haridas S."/>
            <person name="Wolfe K.H."/>
            <person name="Lopes M.R."/>
            <person name="Hittinger C.T."/>
            <person name="Goeker M."/>
            <person name="Salamov A.A."/>
            <person name="Wisecaver J.H."/>
            <person name="Long T.M."/>
            <person name="Calvey C.H."/>
            <person name="Aerts A.L."/>
            <person name="Barry K.W."/>
            <person name="Choi C."/>
            <person name="Clum A."/>
            <person name="Coughlan A.Y."/>
            <person name="Deshpande S."/>
            <person name="Douglass A.P."/>
            <person name="Hanson S.J."/>
            <person name="Klenk H.-P."/>
            <person name="LaButti K.M."/>
            <person name="Lapidus A."/>
            <person name="Lindquist E.A."/>
            <person name="Lipzen A.M."/>
            <person name="Meier-Kolthoff J.P."/>
            <person name="Ohm R.A."/>
            <person name="Otillar R.P."/>
            <person name="Pangilinan J.L."/>
            <person name="Peng Y."/>
            <person name="Rokas A."/>
            <person name="Rosa C.A."/>
            <person name="Scheuner C."/>
            <person name="Sibirny A.A."/>
            <person name="Slot J.C."/>
            <person name="Stielow J.B."/>
            <person name="Sun H."/>
            <person name="Kurtzman C.P."/>
            <person name="Blackwell M."/>
            <person name="Grigoriev I.V."/>
            <person name="Jeffries T.W."/>
        </authorList>
    </citation>
    <scope>NUCLEOTIDE SEQUENCE [LARGE SCALE GENOMIC DNA]</scope>
    <source>
        <strain evidence="22">NRRL Y-1626</strain>
    </source>
</reference>
<keyword evidence="4 16" id="KW-0479">Metal-binding</keyword>
<dbReference type="SMART" id="SM00485">
    <property type="entry name" value="XPGN"/>
    <property type="match status" value="1"/>
</dbReference>
<evidence type="ECO:0000256" key="6">
    <source>
        <dbReference type="ARBA" id="ARBA00022763"/>
    </source>
</evidence>
<evidence type="ECO:0000256" key="14">
    <source>
        <dbReference type="ARBA" id="ARBA00034726"/>
    </source>
</evidence>